<protein>
    <submittedName>
        <fullName evidence="2">Mt-a70 family</fullName>
    </submittedName>
</protein>
<dbReference type="Gene3D" id="3.40.50.150">
    <property type="entry name" value="Vaccinia Virus protein VP39"/>
    <property type="match status" value="1"/>
</dbReference>
<dbReference type="PROSITE" id="PS00092">
    <property type="entry name" value="N6_MTASE"/>
    <property type="match status" value="1"/>
</dbReference>
<gene>
    <name evidence="2" type="ORF">NKR23_g8244</name>
</gene>
<evidence type="ECO:0000313" key="3">
    <source>
        <dbReference type="Proteomes" id="UP001174694"/>
    </source>
</evidence>
<dbReference type="GO" id="GO:0005634">
    <property type="term" value="C:nucleus"/>
    <property type="evidence" value="ECO:0007669"/>
    <property type="project" value="TreeGrafter"/>
</dbReference>
<dbReference type="GO" id="GO:0032259">
    <property type="term" value="P:methylation"/>
    <property type="evidence" value="ECO:0007669"/>
    <property type="project" value="InterPro"/>
</dbReference>
<proteinExistence type="inferred from homology"/>
<dbReference type="AlphaFoldDB" id="A0AA38RJ76"/>
<dbReference type="GO" id="GO:0003676">
    <property type="term" value="F:nucleic acid binding"/>
    <property type="evidence" value="ECO:0007669"/>
    <property type="project" value="InterPro"/>
</dbReference>
<dbReference type="InterPro" id="IPR002052">
    <property type="entry name" value="DNA_methylase_N6_adenine_CS"/>
</dbReference>
<dbReference type="SUPFAM" id="SSF53335">
    <property type="entry name" value="S-adenosyl-L-methionine-dependent methyltransferases"/>
    <property type="match status" value="1"/>
</dbReference>
<dbReference type="Proteomes" id="UP001174694">
    <property type="component" value="Unassembled WGS sequence"/>
</dbReference>
<dbReference type="Pfam" id="PF05063">
    <property type="entry name" value="MT-A70"/>
    <property type="match status" value="1"/>
</dbReference>
<sequence>MPGSAVLFANDDKTVILIDGPRSIEEAQAHARDLGSVPLRRLISTKPPDTPFATPEPKDHGGTLLQPASAQLAELMTGAAVSDALKLLKDQYAGPWCLSRMLPASTTSSTGGKRKLPIAADEAVHDPTVFIPEGSVYLSGTIESERATFVSKAPLFDLILLDPPWPNRSARRKKDGYSTAESLSALRQTLSLIPVQAHLAPGGLIAIWITNRASVSELLTSSRGILAEWGLETVDEWTWLKVTTAGEPLYRVDSRWRKPWERLLIARRAGSQRKWSGQRKVIVSVPDVHSRKPNLRPLFDELMPPSYTALEVFARSLTAGWWSWGDEVLEFQRERHWVSDSVRETEDAIADQNV</sequence>
<dbReference type="InterPro" id="IPR007757">
    <property type="entry name" value="MT-A70-like"/>
</dbReference>
<dbReference type="GO" id="GO:0008168">
    <property type="term" value="F:methyltransferase activity"/>
    <property type="evidence" value="ECO:0007669"/>
    <property type="project" value="InterPro"/>
</dbReference>
<comment type="caution">
    <text evidence="2">The sequence shown here is derived from an EMBL/GenBank/DDBJ whole genome shotgun (WGS) entry which is preliminary data.</text>
</comment>
<dbReference type="EMBL" id="JANBVO010000028">
    <property type="protein sequence ID" value="KAJ9138940.1"/>
    <property type="molecule type" value="Genomic_DNA"/>
</dbReference>
<keyword evidence="3" id="KW-1185">Reference proteome</keyword>
<evidence type="ECO:0000256" key="1">
    <source>
        <dbReference type="PROSITE-ProRule" id="PRU00489"/>
    </source>
</evidence>
<evidence type="ECO:0000313" key="2">
    <source>
        <dbReference type="EMBL" id="KAJ9138940.1"/>
    </source>
</evidence>
<comment type="similarity">
    <text evidence="1">Belongs to the MT-A70-like family.</text>
</comment>
<name>A0AA38RJ76_9PEZI</name>
<accession>A0AA38RJ76</accession>
<dbReference type="PANTHER" id="PTHR12829:SF4">
    <property type="entry name" value="N(6)-ADENINE-SPECIFIC METHYLTRANSFERASE METTL4"/>
    <property type="match status" value="1"/>
</dbReference>
<reference evidence="2" key="1">
    <citation type="submission" date="2022-07" db="EMBL/GenBank/DDBJ databases">
        <title>Fungi with potential for degradation of polypropylene.</title>
        <authorList>
            <person name="Gostincar C."/>
        </authorList>
    </citation>
    <scope>NUCLEOTIDE SEQUENCE</scope>
    <source>
        <strain evidence="2">EXF-13308</strain>
    </source>
</reference>
<dbReference type="InterPro" id="IPR029063">
    <property type="entry name" value="SAM-dependent_MTases_sf"/>
</dbReference>
<organism evidence="2 3">
    <name type="scientific">Pleurostoma richardsiae</name>
    <dbReference type="NCBI Taxonomy" id="41990"/>
    <lineage>
        <taxon>Eukaryota</taxon>
        <taxon>Fungi</taxon>
        <taxon>Dikarya</taxon>
        <taxon>Ascomycota</taxon>
        <taxon>Pezizomycotina</taxon>
        <taxon>Sordariomycetes</taxon>
        <taxon>Sordariomycetidae</taxon>
        <taxon>Calosphaeriales</taxon>
        <taxon>Pleurostomataceae</taxon>
        <taxon>Pleurostoma</taxon>
    </lineage>
</organism>
<dbReference type="PANTHER" id="PTHR12829">
    <property type="entry name" value="N6-ADENOSINE-METHYLTRANSFERASE"/>
    <property type="match status" value="1"/>
</dbReference>
<dbReference type="PROSITE" id="PS51143">
    <property type="entry name" value="MT_A70"/>
    <property type="match status" value="1"/>
</dbReference>